<evidence type="ECO:0000256" key="5">
    <source>
        <dbReference type="ARBA" id="ARBA00022989"/>
    </source>
</evidence>
<proteinExistence type="inferred from homology"/>
<reference evidence="8 9" key="1">
    <citation type="submission" date="2016-10" db="EMBL/GenBank/DDBJ databases">
        <authorList>
            <person name="de Groot N.N."/>
        </authorList>
    </citation>
    <scope>NUCLEOTIDE SEQUENCE [LARGE SCALE GENOMIC DNA]</scope>
    <source>
        <strain evidence="8 9">CGMCC 1.9157</strain>
    </source>
</reference>
<evidence type="ECO:0000256" key="6">
    <source>
        <dbReference type="ARBA" id="ARBA00023136"/>
    </source>
</evidence>
<feature type="transmembrane region" description="Helical" evidence="7">
    <location>
        <begin position="20"/>
        <end position="51"/>
    </location>
</feature>
<dbReference type="Proteomes" id="UP000199236">
    <property type="component" value="Unassembled WGS sequence"/>
</dbReference>
<dbReference type="AlphaFoldDB" id="A0A1I5KLT2"/>
<dbReference type="InterPro" id="IPR003339">
    <property type="entry name" value="ABC/ECF_trnsptr_transmembrane"/>
</dbReference>
<evidence type="ECO:0000256" key="1">
    <source>
        <dbReference type="ARBA" id="ARBA00004651"/>
    </source>
</evidence>
<evidence type="ECO:0000256" key="2">
    <source>
        <dbReference type="ARBA" id="ARBA00008564"/>
    </source>
</evidence>
<dbReference type="CDD" id="cd16914">
    <property type="entry name" value="EcfT"/>
    <property type="match status" value="1"/>
</dbReference>
<sequence>MGTVSPMRPSLLPEDLRIRLIVVFLAVCIFSQLQSLETAFFAFIGSLILGATERIERSLWRRLMHVEGFVLLIFITMPFLIPGPSLFSIGPLQASLEGVARAALIGCKVSASVLLLMVFLGPIEPIRLGAALYALKLPESLVRLFVMTVRYVSVIRMEATRLHKAMRARAFQPGTNRHTYTSYGNLIGMLLVRSLDRAHRVENAMLCRGYNGRYPYAELSAPKPMDWFSGSILMALALGILLMDKIPF</sequence>
<protein>
    <submittedName>
        <fullName evidence="8">Cobalt/nickel transport system permease protein</fullName>
    </submittedName>
</protein>
<keyword evidence="3" id="KW-1003">Cell membrane</keyword>
<evidence type="ECO:0000313" key="9">
    <source>
        <dbReference type="Proteomes" id="UP000199236"/>
    </source>
</evidence>
<dbReference type="PANTHER" id="PTHR34857">
    <property type="entry name" value="SLL0384 PROTEIN"/>
    <property type="match status" value="1"/>
</dbReference>
<dbReference type="STRING" id="655353.SAMN04488056_11460"/>
<keyword evidence="9" id="KW-1185">Reference proteome</keyword>
<accession>A0A1I5KLT2</accession>
<dbReference type="Pfam" id="PF02361">
    <property type="entry name" value="CbiQ"/>
    <property type="match status" value="1"/>
</dbReference>
<comment type="similarity">
    <text evidence="2">Belongs to the CbiQ family.</text>
</comment>
<evidence type="ECO:0000256" key="7">
    <source>
        <dbReference type="SAM" id="Phobius"/>
    </source>
</evidence>
<feature type="transmembrane region" description="Helical" evidence="7">
    <location>
        <begin position="101"/>
        <end position="120"/>
    </location>
</feature>
<keyword evidence="5 7" id="KW-1133">Transmembrane helix</keyword>
<feature type="transmembrane region" description="Helical" evidence="7">
    <location>
        <begin position="63"/>
        <end position="81"/>
    </location>
</feature>
<dbReference type="NCBIfam" id="TIGR02454">
    <property type="entry name" value="ECF_T_CbiQ"/>
    <property type="match status" value="1"/>
</dbReference>
<evidence type="ECO:0000256" key="4">
    <source>
        <dbReference type="ARBA" id="ARBA00022692"/>
    </source>
</evidence>
<name>A0A1I5KLT2_9HYPH</name>
<dbReference type="EMBL" id="FOVR01000014">
    <property type="protein sequence ID" value="SFO85616.1"/>
    <property type="molecule type" value="Genomic_DNA"/>
</dbReference>
<gene>
    <name evidence="8" type="ORF">SAMN04488056_11460</name>
</gene>
<comment type="subcellular location">
    <subcellularLocation>
        <location evidence="1">Cell membrane</location>
        <topology evidence="1">Multi-pass membrane protein</topology>
    </subcellularLocation>
</comment>
<evidence type="ECO:0000256" key="3">
    <source>
        <dbReference type="ARBA" id="ARBA00022475"/>
    </source>
</evidence>
<keyword evidence="4 7" id="KW-0812">Transmembrane</keyword>
<dbReference type="GO" id="GO:0006824">
    <property type="term" value="P:cobalt ion transport"/>
    <property type="evidence" value="ECO:0007669"/>
    <property type="project" value="InterPro"/>
</dbReference>
<dbReference type="InterPro" id="IPR051611">
    <property type="entry name" value="ECF_transporter_component"/>
</dbReference>
<evidence type="ECO:0000313" key="8">
    <source>
        <dbReference type="EMBL" id="SFO85616.1"/>
    </source>
</evidence>
<keyword evidence="6 7" id="KW-0472">Membrane</keyword>
<dbReference type="PANTHER" id="PTHR34857:SF2">
    <property type="entry name" value="SLL0384 PROTEIN"/>
    <property type="match status" value="1"/>
</dbReference>
<organism evidence="8 9">
    <name type="scientific">Cohaesibacter marisflavi</name>
    <dbReference type="NCBI Taxonomy" id="655353"/>
    <lineage>
        <taxon>Bacteria</taxon>
        <taxon>Pseudomonadati</taxon>
        <taxon>Pseudomonadota</taxon>
        <taxon>Alphaproteobacteria</taxon>
        <taxon>Hyphomicrobiales</taxon>
        <taxon>Cohaesibacteraceae</taxon>
    </lineage>
</organism>
<dbReference type="InterPro" id="IPR012809">
    <property type="entry name" value="ECF_CbiQ"/>
</dbReference>
<dbReference type="GO" id="GO:0043190">
    <property type="term" value="C:ATP-binding cassette (ABC) transporter complex"/>
    <property type="evidence" value="ECO:0007669"/>
    <property type="project" value="InterPro"/>
</dbReference>